<evidence type="ECO:0000259" key="10">
    <source>
        <dbReference type="Pfam" id="PF23559"/>
    </source>
</evidence>
<evidence type="ECO:0000256" key="5">
    <source>
        <dbReference type="ARBA" id="ARBA00022821"/>
    </source>
</evidence>
<evidence type="ECO:0000256" key="2">
    <source>
        <dbReference type="ARBA" id="ARBA00022614"/>
    </source>
</evidence>
<protein>
    <recommendedName>
        <fullName evidence="14">NB-ARC domain-containing protein</fullName>
    </recommendedName>
</protein>
<dbReference type="GO" id="GO:0002758">
    <property type="term" value="P:innate immune response-activating signaling pathway"/>
    <property type="evidence" value="ECO:0007669"/>
    <property type="project" value="UniProtKB-ARBA"/>
</dbReference>
<dbReference type="Gene3D" id="1.20.5.4130">
    <property type="match status" value="1"/>
</dbReference>
<dbReference type="Proteomes" id="UP000019116">
    <property type="component" value="Chromosome 7B"/>
</dbReference>
<dbReference type="Gramene" id="TraesCLE_scaffold_026146_01G000400.1">
    <property type="protein sequence ID" value="TraesCLE_scaffold_026146_01G000400.1"/>
    <property type="gene ID" value="TraesCLE_scaffold_026146_01G000400"/>
</dbReference>
<dbReference type="InterPro" id="IPR055414">
    <property type="entry name" value="LRR_R13L4/SHOC2-like"/>
</dbReference>
<evidence type="ECO:0000259" key="11">
    <source>
        <dbReference type="Pfam" id="PF23598"/>
    </source>
</evidence>
<comment type="similarity">
    <text evidence="1">Belongs to the disease resistance NB-LRR family.</text>
</comment>
<dbReference type="SUPFAM" id="SSF52058">
    <property type="entry name" value="L domain-like"/>
    <property type="match status" value="1"/>
</dbReference>
<dbReference type="InterPro" id="IPR002182">
    <property type="entry name" value="NB-ARC"/>
</dbReference>
<dbReference type="Gramene" id="TraesCS7B03G0895800.1">
    <property type="protein sequence ID" value="TraesCS7B03G0895800.1.CDS"/>
    <property type="gene ID" value="TraesCS7B03G0895800"/>
</dbReference>
<evidence type="ECO:0000256" key="1">
    <source>
        <dbReference type="ARBA" id="ARBA00008894"/>
    </source>
</evidence>
<dbReference type="InterPro" id="IPR042197">
    <property type="entry name" value="Apaf_helical"/>
</dbReference>
<organism evidence="12">
    <name type="scientific">Triticum aestivum</name>
    <name type="common">Wheat</name>
    <dbReference type="NCBI Taxonomy" id="4565"/>
    <lineage>
        <taxon>Eukaryota</taxon>
        <taxon>Viridiplantae</taxon>
        <taxon>Streptophyta</taxon>
        <taxon>Embryophyta</taxon>
        <taxon>Tracheophyta</taxon>
        <taxon>Spermatophyta</taxon>
        <taxon>Magnoliopsida</taxon>
        <taxon>Liliopsida</taxon>
        <taxon>Poales</taxon>
        <taxon>Poaceae</taxon>
        <taxon>BOP clade</taxon>
        <taxon>Pooideae</taxon>
        <taxon>Triticodae</taxon>
        <taxon>Triticeae</taxon>
        <taxon>Triticinae</taxon>
        <taxon>Triticum</taxon>
    </lineage>
</organism>
<dbReference type="Gene3D" id="3.80.10.10">
    <property type="entry name" value="Ribonuclease Inhibitor"/>
    <property type="match status" value="2"/>
</dbReference>
<sequence>MQYTEKNSKANLMFHFMGDILSAALLCFIAQISNMAEVIISSLAISVLRKATSSGSEWAVNEFKSSWNIKKELEKLERSLSSICGVLEDAEGKQSTSHALKEWLDNLKDAVYDIDDVLDGVATRALEQKVHTGFFIRMSHMLAFPFKLSHMIKDVREKLDEIASNRSKFGLTCHLIGNHVSRCSNRETHSFINEKYIIGRDDAKDNIVKVILTAANSNSLSVLPIVGLGGIGKTALAKLVYNDARTSKKFERKLWACVSDVFDLHKILDDIIQSGTGESNKQLNLEMLQRKLRGILQEKRYFLVLDDMWNDQVSDWEELRSLLSSGGSGSVIVVTTRSSNVASLVKTLEQYDVTKLPHDECMEVFVRCAFRDGSEKDPKLLKLGNSIVKKCCGVPLAAKTLGSLLCNSRNVEEWRRIDENKLWNIEGSINGILTALKLSYDALPPHLRACFACLSTFPKDYHMFTNHLVMFWMALGLLHRGSESHETLTNGAKYFHELLDRSLLQDQYILYDGSIQKCKMHDLVHDLAISVSRNECALVSCEKVAVSERVRHLVWDREDFSVDLKFPKQLKRARKARTFASRYNYGTVSKAFLEDLFSTFTLLRVLIFSYVEFEELPSSVANLRHLRYLDLQWNKKIRILPNSLCRLVNLQTVHLGRCSQFDELPGRMDELVNLTFLVLTSKQKNLLKSGFCGWSSMTFLYLSGCTELVSLTEGFGSLTALRELLIFNCPKLASLPSSMKQLCVLEKLVISNCQELDLMEPVGALSGLGNLHVLTLVELPKLVGFPESFKSCVLSLQFVLIRDCKGLEKLPSFIRDFTCLKKILIQDCPKLSRRCTAESGEDYHLIRGIPVIHIDGDTCEGRHEALTSTYIINPDGRNA</sequence>
<dbReference type="SUPFAM" id="SSF52540">
    <property type="entry name" value="P-loop containing nucleoside triphosphate hydrolases"/>
    <property type="match status" value="1"/>
</dbReference>
<dbReference type="GO" id="GO:0005524">
    <property type="term" value="F:ATP binding"/>
    <property type="evidence" value="ECO:0007669"/>
    <property type="project" value="UniProtKB-KW"/>
</dbReference>
<evidence type="ECO:0000259" key="8">
    <source>
        <dbReference type="Pfam" id="PF00931"/>
    </source>
</evidence>
<evidence type="ECO:0000313" key="12">
    <source>
        <dbReference type="EnsemblPlants" id="TraesCS7B02G333400.1"/>
    </source>
</evidence>
<dbReference type="FunFam" id="1.10.10.10:FF:000322">
    <property type="entry name" value="Probable disease resistance protein At1g63360"/>
    <property type="match status" value="1"/>
</dbReference>
<proteinExistence type="inferred from homology"/>
<evidence type="ECO:0008006" key="14">
    <source>
        <dbReference type="Google" id="ProtNLM"/>
    </source>
</evidence>
<dbReference type="Pfam" id="PF23598">
    <property type="entry name" value="LRR_14"/>
    <property type="match status" value="1"/>
</dbReference>
<keyword evidence="2" id="KW-0433">Leucine-rich repeat</keyword>
<evidence type="ECO:0000256" key="3">
    <source>
        <dbReference type="ARBA" id="ARBA00022737"/>
    </source>
</evidence>
<dbReference type="Gramene" id="TraesSYM7B03G04252460.1">
    <property type="protein sequence ID" value="TraesSYM7B03G04252460.1"/>
    <property type="gene ID" value="TraesSYM7B03G04252460"/>
</dbReference>
<dbReference type="Gene3D" id="3.40.50.300">
    <property type="entry name" value="P-loop containing nucleotide triphosphate hydrolases"/>
    <property type="match status" value="1"/>
</dbReference>
<dbReference type="FunFam" id="3.40.50.300:FF:001091">
    <property type="entry name" value="Probable disease resistance protein At1g61300"/>
    <property type="match status" value="1"/>
</dbReference>
<name>A0A3B6SKS3_WHEAT</name>
<dbReference type="STRING" id="4565.A0A3B6SKS3"/>
<dbReference type="Gramene" id="TraesCAD_scaffold_015372_01G000200.1">
    <property type="protein sequence ID" value="TraesCAD_scaffold_015372_01G000200.1"/>
    <property type="gene ID" value="TraesCAD_scaffold_015372_01G000200"/>
</dbReference>
<feature type="domain" description="Disease resistance N-terminal" evidence="9">
    <location>
        <begin position="56"/>
        <end position="133"/>
    </location>
</feature>
<evidence type="ECO:0000259" key="9">
    <source>
        <dbReference type="Pfam" id="PF18052"/>
    </source>
</evidence>
<dbReference type="InterPro" id="IPR027417">
    <property type="entry name" value="P-loop_NTPase"/>
</dbReference>
<dbReference type="PRINTS" id="PR00364">
    <property type="entry name" value="DISEASERSIST"/>
</dbReference>
<dbReference type="InterPro" id="IPR041118">
    <property type="entry name" value="Rx_N"/>
</dbReference>
<dbReference type="Pfam" id="PF18052">
    <property type="entry name" value="Rx_N"/>
    <property type="match status" value="1"/>
</dbReference>
<dbReference type="GO" id="GO:0009626">
    <property type="term" value="P:plant-type hypersensitive response"/>
    <property type="evidence" value="ECO:0007669"/>
    <property type="project" value="UniProtKB-ARBA"/>
</dbReference>
<dbReference type="GO" id="GO:0042742">
    <property type="term" value="P:defense response to bacterium"/>
    <property type="evidence" value="ECO:0007669"/>
    <property type="project" value="UniProtKB-ARBA"/>
</dbReference>
<keyword evidence="6" id="KW-0067">ATP-binding</keyword>
<dbReference type="Gramene" id="TraesROB_scaffold_009038_01G000200.1">
    <property type="protein sequence ID" value="TraesROB_scaffold_009038_01G000200.1"/>
    <property type="gene ID" value="TraesROB_scaffold_009038_01G000200"/>
</dbReference>
<dbReference type="PANTHER" id="PTHR36766">
    <property type="entry name" value="PLANT BROAD-SPECTRUM MILDEW RESISTANCE PROTEIN RPW8"/>
    <property type="match status" value="1"/>
</dbReference>
<dbReference type="Gene3D" id="1.10.10.10">
    <property type="entry name" value="Winged helix-like DNA-binding domain superfamily/Winged helix DNA-binding domain"/>
    <property type="match status" value="1"/>
</dbReference>
<keyword evidence="13" id="KW-1185">Reference proteome</keyword>
<dbReference type="RefSeq" id="XP_044436585.1">
    <property type="nucleotide sequence ID" value="XM_044580650.1"/>
</dbReference>
<dbReference type="InterPro" id="IPR032675">
    <property type="entry name" value="LRR_dom_sf"/>
</dbReference>
<reference evidence="12" key="1">
    <citation type="submission" date="2018-08" db="EMBL/GenBank/DDBJ databases">
        <authorList>
            <person name="Rossello M."/>
        </authorList>
    </citation>
    <scope>NUCLEOTIDE SEQUENCE [LARGE SCALE GENOMIC DNA]</scope>
    <source>
        <strain evidence="12">cv. Chinese Spring</strain>
    </source>
</reference>
<dbReference type="OrthoDB" id="2018467at2759"/>
<evidence type="ECO:0000256" key="6">
    <source>
        <dbReference type="ARBA" id="ARBA00022840"/>
    </source>
</evidence>
<evidence type="ECO:0000256" key="4">
    <source>
        <dbReference type="ARBA" id="ARBA00022741"/>
    </source>
</evidence>
<dbReference type="Pfam" id="PF23559">
    <property type="entry name" value="WHD_DRP"/>
    <property type="match status" value="1"/>
</dbReference>
<dbReference type="InterPro" id="IPR058922">
    <property type="entry name" value="WHD_DRP"/>
</dbReference>
<dbReference type="GO" id="GO:0043531">
    <property type="term" value="F:ADP binding"/>
    <property type="evidence" value="ECO:0007669"/>
    <property type="project" value="InterPro"/>
</dbReference>
<evidence type="ECO:0000313" key="13">
    <source>
        <dbReference type="Proteomes" id="UP000019116"/>
    </source>
</evidence>
<reference evidence="12" key="2">
    <citation type="submission" date="2018-10" db="UniProtKB">
        <authorList>
            <consortium name="EnsemblPlants"/>
        </authorList>
    </citation>
    <scope>IDENTIFICATION</scope>
</reference>
<dbReference type="InterPro" id="IPR036388">
    <property type="entry name" value="WH-like_DNA-bd_sf"/>
</dbReference>
<gene>
    <name evidence="12" type="primary">LOC123162896</name>
</gene>
<keyword evidence="4" id="KW-0547">Nucleotide-binding</keyword>
<feature type="domain" description="NB-ARC" evidence="8">
    <location>
        <begin position="209"/>
        <end position="371"/>
    </location>
</feature>
<evidence type="ECO:0000256" key="7">
    <source>
        <dbReference type="ARBA" id="ARBA00023054"/>
    </source>
</evidence>
<dbReference type="OMA" id="HIERETH"/>
<accession>A0A3B6SKS3</accession>
<keyword evidence="7" id="KW-0175">Coiled coil</keyword>
<keyword evidence="5" id="KW-0611">Plant defense</keyword>
<dbReference type="Pfam" id="PF00931">
    <property type="entry name" value="NB-ARC"/>
    <property type="match status" value="1"/>
</dbReference>
<dbReference type="SMR" id="A0A3B6SKS3"/>
<dbReference type="PANTHER" id="PTHR36766:SF57">
    <property type="entry name" value="DISEASE RESISTANCE PROTEIN RGA1"/>
    <property type="match status" value="1"/>
</dbReference>
<dbReference type="PaxDb" id="4565-Traes_7BL_E36C93154.1"/>
<dbReference type="Gramene" id="TraesCS7B02G333400.1">
    <property type="protein sequence ID" value="TraesCS7B02G333400.1"/>
    <property type="gene ID" value="TraesCS7B02G333400"/>
</dbReference>
<feature type="domain" description="Disease resistance protein winged helix" evidence="10">
    <location>
        <begin position="457"/>
        <end position="528"/>
    </location>
</feature>
<keyword evidence="3" id="KW-0677">Repeat</keyword>
<dbReference type="GeneID" id="123162896"/>
<dbReference type="Gene3D" id="1.10.8.430">
    <property type="entry name" value="Helical domain of apoptotic protease-activating factors"/>
    <property type="match status" value="1"/>
</dbReference>
<dbReference type="Gramene" id="TraesKAR7B01G0386430.3">
    <property type="protein sequence ID" value="cds.TraesKAR7B01G0386430.3"/>
    <property type="gene ID" value="TraesKAR7B01G0386430"/>
</dbReference>
<dbReference type="Gramene" id="TraesRN7B0100907600.1">
    <property type="protein sequence ID" value="TraesRN7B0100907600.1"/>
    <property type="gene ID" value="TraesRN7B0100907600"/>
</dbReference>
<feature type="domain" description="Disease resistance R13L4/SHOC-2-like LRR" evidence="11">
    <location>
        <begin position="597"/>
        <end position="812"/>
    </location>
</feature>
<dbReference type="InterPro" id="IPR038005">
    <property type="entry name" value="RX-like_CC"/>
</dbReference>
<dbReference type="AlphaFoldDB" id="A0A3B6SKS3"/>
<dbReference type="EnsemblPlants" id="TraesCS7B02G333400.1">
    <property type="protein sequence ID" value="TraesCS7B02G333400.1"/>
    <property type="gene ID" value="TraesCS7B02G333400"/>
</dbReference>
<dbReference type="CDD" id="cd14798">
    <property type="entry name" value="RX-CC_like"/>
    <property type="match status" value="1"/>
</dbReference>